<dbReference type="SMART" id="SM00861">
    <property type="entry name" value="Transket_pyr"/>
    <property type="match status" value="1"/>
</dbReference>
<evidence type="ECO:0000313" key="4">
    <source>
        <dbReference type="EMBL" id="MFD2831171.1"/>
    </source>
</evidence>
<comment type="subunit">
    <text evidence="1">Heterodimer of an alpha and a beta chain.</text>
</comment>
<evidence type="ECO:0000313" key="5">
    <source>
        <dbReference type="Proteomes" id="UP001597519"/>
    </source>
</evidence>
<dbReference type="Gene3D" id="3.40.50.920">
    <property type="match status" value="1"/>
</dbReference>
<keyword evidence="5" id="KW-1185">Reference proteome</keyword>
<sequence length="310" mass="33984">MRDTFGKVLSRLALKDGRVYALDGDLANSTKVDQVEKDSPEKFLQMGIAEQNMLSAAAGLASTGLQPWATSFAAFLSKRALDQIQVQIAQPNLDVKMVGAYSGLLTSKTGKTHQSLEDLAIFRTLVNMVVLSPGDDRELEQMMDFANTHKGPVYIRVTRDNYPEVTDEKYQFELGKGVELKAGSDVNIISTGSQTSRALEAVKLLEKEGLNVGVIHLPSIKPIDKDIIVNTAKKSKVLFSAEEHSIYGGLGSAVAEVLCETHPVKMYRIGVRDKNAESAPNDEMLDKFGLSPEMMAKQILEKLHDDKEGK</sequence>
<dbReference type="PANTHER" id="PTHR43825">
    <property type="entry name" value="PYRUVATE DEHYDROGENASE E1 COMPONENT"/>
    <property type="match status" value="1"/>
</dbReference>
<dbReference type="CDD" id="cd07033">
    <property type="entry name" value="TPP_PYR_DXS_TK_like"/>
    <property type="match status" value="1"/>
</dbReference>
<dbReference type="InterPro" id="IPR005475">
    <property type="entry name" value="Transketolase-like_Pyr-bd"/>
</dbReference>
<accession>A0ABW5WWH8</accession>
<dbReference type="InterPro" id="IPR033248">
    <property type="entry name" value="Transketolase_C"/>
</dbReference>
<name>A0ABW5WWH8_9STAP</name>
<proteinExistence type="predicted"/>
<dbReference type="SUPFAM" id="SSF52922">
    <property type="entry name" value="TK C-terminal domain-like"/>
    <property type="match status" value="1"/>
</dbReference>
<comment type="caution">
    <text evidence="4">The sequence shown here is derived from an EMBL/GenBank/DDBJ whole genome shotgun (WGS) entry which is preliminary data.</text>
</comment>
<dbReference type="InterPro" id="IPR051157">
    <property type="entry name" value="PDH/Transketolase"/>
</dbReference>
<evidence type="ECO:0000256" key="2">
    <source>
        <dbReference type="ARBA" id="ARBA00016138"/>
    </source>
</evidence>
<evidence type="ECO:0000256" key="1">
    <source>
        <dbReference type="ARBA" id="ARBA00011870"/>
    </source>
</evidence>
<dbReference type="InterPro" id="IPR009014">
    <property type="entry name" value="Transketo_C/PFOR_II"/>
</dbReference>
<evidence type="ECO:0000259" key="3">
    <source>
        <dbReference type="SMART" id="SM00861"/>
    </source>
</evidence>
<dbReference type="SUPFAM" id="SSF52518">
    <property type="entry name" value="Thiamin diphosphate-binding fold (THDP-binding)"/>
    <property type="match status" value="1"/>
</dbReference>
<dbReference type="InterPro" id="IPR029061">
    <property type="entry name" value="THDP-binding"/>
</dbReference>
<protein>
    <recommendedName>
        <fullName evidence="2">Pyruvate dehydrogenase E1 component subunit beta</fullName>
    </recommendedName>
</protein>
<dbReference type="Proteomes" id="UP001597519">
    <property type="component" value="Unassembled WGS sequence"/>
</dbReference>
<dbReference type="RefSeq" id="WP_377775142.1">
    <property type="nucleotide sequence ID" value="NZ_JBHUOQ010000004.1"/>
</dbReference>
<feature type="domain" description="Transketolase-like pyrimidine-binding" evidence="3">
    <location>
        <begin position="1"/>
        <end position="164"/>
    </location>
</feature>
<dbReference type="PANTHER" id="PTHR43825:SF1">
    <property type="entry name" value="TRANSKETOLASE-LIKE PYRIMIDINE-BINDING DOMAIN-CONTAINING PROTEIN"/>
    <property type="match status" value="1"/>
</dbReference>
<dbReference type="Gene3D" id="3.40.50.970">
    <property type="match status" value="1"/>
</dbReference>
<organism evidence="4 5">
    <name type="scientific">Corticicoccus populi</name>
    <dbReference type="NCBI Taxonomy" id="1812821"/>
    <lineage>
        <taxon>Bacteria</taxon>
        <taxon>Bacillati</taxon>
        <taxon>Bacillota</taxon>
        <taxon>Bacilli</taxon>
        <taxon>Bacillales</taxon>
        <taxon>Staphylococcaceae</taxon>
        <taxon>Corticicoccus</taxon>
    </lineage>
</organism>
<dbReference type="EMBL" id="JBHUOQ010000004">
    <property type="protein sequence ID" value="MFD2831171.1"/>
    <property type="molecule type" value="Genomic_DNA"/>
</dbReference>
<reference evidence="5" key="1">
    <citation type="journal article" date="2019" name="Int. J. Syst. Evol. Microbiol.">
        <title>The Global Catalogue of Microorganisms (GCM) 10K type strain sequencing project: providing services to taxonomists for standard genome sequencing and annotation.</title>
        <authorList>
            <consortium name="The Broad Institute Genomics Platform"/>
            <consortium name="The Broad Institute Genome Sequencing Center for Infectious Disease"/>
            <person name="Wu L."/>
            <person name="Ma J."/>
        </authorList>
    </citation>
    <scope>NUCLEOTIDE SEQUENCE [LARGE SCALE GENOMIC DNA]</scope>
    <source>
        <strain evidence="5">KCTC 33575</strain>
    </source>
</reference>
<dbReference type="Pfam" id="PF02779">
    <property type="entry name" value="Transket_pyr"/>
    <property type="match status" value="1"/>
</dbReference>
<dbReference type="Pfam" id="PF02780">
    <property type="entry name" value="Transketolase_C"/>
    <property type="match status" value="1"/>
</dbReference>
<gene>
    <name evidence="4" type="ORF">ACFSX4_11915</name>
</gene>